<sequence length="410" mass="44409">MDTEEQLEQQPTSWTLSPDEFTATKERAAKINARATKRGFTGHLEVTGTPREISETDEAGLNRTRLVYDVQITGEAPSYNGWTFLAAVDAVETATGSDFILRAAPGVDESGVDRTALAAGRCEHCNTIRANRRHTYLVRHTETGEIRQVGSTCIKDFTGWAGRPVFLSADDVADELHEFLGGFTSSGHEYTPETVVAAAWAISRRFGWAPASATFGRSTRDLVGSYLYGTSRADRELRGDVADDVAAAAGMGATIVTALLEELTGGGDYVANLRACLRAASVSHRHLGITVSAVAAYERMIGDRVQRQAAEKIRKESAYAGEIGEKLTLTGTVTRLKPIDQHYGYTPTTSMLVIIEAGTTVAKTFTSAAWAWDIAQGDEITITGTVKAHEEFNDTKETVITRPKRIQPTA</sequence>
<dbReference type="EMBL" id="JBIQWL010000021">
    <property type="protein sequence ID" value="MFH8253279.1"/>
    <property type="molecule type" value="Genomic_DNA"/>
</dbReference>
<evidence type="ECO:0000313" key="2">
    <source>
        <dbReference type="Proteomes" id="UP001610861"/>
    </source>
</evidence>
<name>A0ABW7QEK9_9MICO</name>
<comment type="caution">
    <text evidence="1">The sequence shown here is derived from an EMBL/GenBank/DDBJ whole genome shotgun (WGS) entry which is preliminary data.</text>
</comment>
<protein>
    <submittedName>
        <fullName evidence="1">Uncharacterized protein</fullName>
    </submittedName>
</protein>
<gene>
    <name evidence="1" type="ORF">ACH3VR_23130</name>
</gene>
<reference evidence="1 2" key="1">
    <citation type="submission" date="2024-09" db="EMBL/GenBank/DDBJ databases">
        <authorList>
            <person name="Pan X."/>
        </authorList>
    </citation>
    <scope>NUCLEOTIDE SEQUENCE [LARGE SCALE GENOMIC DNA]</scope>
    <source>
        <strain evidence="1 2">B2969</strain>
    </source>
</reference>
<evidence type="ECO:0000313" key="1">
    <source>
        <dbReference type="EMBL" id="MFH8253279.1"/>
    </source>
</evidence>
<organism evidence="1 2">
    <name type="scientific">Microbacterium alkaliflavum</name>
    <dbReference type="NCBI Taxonomy" id="3248839"/>
    <lineage>
        <taxon>Bacteria</taxon>
        <taxon>Bacillati</taxon>
        <taxon>Actinomycetota</taxon>
        <taxon>Actinomycetes</taxon>
        <taxon>Micrococcales</taxon>
        <taxon>Microbacteriaceae</taxon>
        <taxon>Microbacterium</taxon>
    </lineage>
</organism>
<dbReference type="Proteomes" id="UP001610861">
    <property type="component" value="Unassembled WGS sequence"/>
</dbReference>
<proteinExistence type="predicted"/>
<accession>A0ABW7QEK9</accession>
<keyword evidence="2" id="KW-1185">Reference proteome</keyword>
<dbReference type="RefSeq" id="WP_397558703.1">
    <property type="nucleotide sequence ID" value="NZ_JBIQWL010000021.1"/>
</dbReference>